<evidence type="ECO:0000313" key="3">
    <source>
        <dbReference type="EMBL" id="CAB4173118.1"/>
    </source>
</evidence>
<evidence type="ECO:0000313" key="4">
    <source>
        <dbReference type="EMBL" id="CAB4184561.1"/>
    </source>
</evidence>
<protein>
    <submittedName>
        <fullName evidence="1">Uncharacterized protein</fullName>
    </submittedName>
</protein>
<accession>A0A6J5LSW3</accession>
<dbReference type="EMBL" id="LR797070">
    <property type="protein sequence ID" value="CAB4184561.1"/>
    <property type="molecule type" value="Genomic_DNA"/>
</dbReference>
<organism evidence="1">
    <name type="scientific">uncultured Caudovirales phage</name>
    <dbReference type="NCBI Taxonomy" id="2100421"/>
    <lineage>
        <taxon>Viruses</taxon>
        <taxon>Duplodnaviria</taxon>
        <taxon>Heunggongvirae</taxon>
        <taxon>Uroviricota</taxon>
        <taxon>Caudoviricetes</taxon>
        <taxon>Peduoviridae</taxon>
        <taxon>Maltschvirus</taxon>
        <taxon>Maltschvirus maltsch</taxon>
    </lineage>
</organism>
<reference evidence="1" key="1">
    <citation type="submission" date="2020-04" db="EMBL/GenBank/DDBJ databases">
        <authorList>
            <person name="Chiriac C."/>
            <person name="Salcher M."/>
            <person name="Ghai R."/>
            <person name="Kavagutti S V."/>
        </authorList>
    </citation>
    <scope>NUCLEOTIDE SEQUENCE</scope>
</reference>
<dbReference type="EMBL" id="LR796325">
    <property type="protein sequence ID" value="CAB4136852.1"/>
    <property type="molecule type" value="Genomic_DNA"/>
</dbReference>
<proteinExistence type="predicted"/>
<evidence type="ECO:0000313" key="7">
    <source>
        <dbReference type="EMBL" id="CAB5230014.1"/>
    </source>
</evidence>
<evidence type="ECO:0000313" key="2">
    <source>
        <dbReference type="EMBL" id="CAB4152282.1"/>
    </source>
</evidence>
<name>A0A6J5LSW3_9CAUD</name>
<evidence type="ECO:0000313" key="6">
    <source>
        <dbReference type="EMBL" id="CAB4215482.1"/>
    </source>
</evidence>
<dbReference type="EMBL" id="LR798416">
    <property type="protein sequence ID" value="CAB5230014.1"/>
    <property type="molecule type" value="Genomic_DNA"/>
</dbReference>
<dbReference type="EMBL" id="LR797340">
    <property type="protein sequence ID" value="CAB4204068.1"/>
    <property type="molecule type" value="Genomic_DNA"/>
</dbReference>
<evidence type="ECO:0000313" key="5">
    <source>
        <dbReference type="EMBL" id="CAB4204068.1"/>
    </source>
</evidence>
<evidence type="ECO:0000313" key="1">
    <source>
        <dbReference type="EMBL" id="CAB4136852.1"/>
    </source>
</evidence>
<gene>
    <name evidence="4" type="ORF">UFOVP1114_18</name>
    <name evidence="5" type="ORF">UFOVP1386_18</name>
    <name evidence="6" type="ORF">UFOVP1479_29</name>
    <name evidence="7" type="ORF">UFOVP1564_31</name>
    <name evidence="1" type="ORF">UFOVP310_31</name>
    <name evidence="2" type="ORF">UFOVP619_9</name>
    <name evidence="3" type="ORF">UFOVP947_32</name>
</gene>
<dbReference type="EMBL" id="LR796589">
    <property type="protein sequence ID" value="CAB4152282.1"/>
    <property type="molecule type" value="Genomic_DNA"/>
</dbReference>
<dbReference type="EMBL" id="LR797427">
    <property type="protein sequence ID" value="CAB4215482.1"/>
    <property type="molecule type" value="Genomic_DNA"/>
</dbReference>
<sequence length="189" mass="21764">MSIKKRIDLSKVLQRSGEKYMKVFNEQLEKVRQKGLGYKGKPKSDYPSKGNTIASGTIQKSSFEVIDLGDGNYDLLFSFPDYIQYLEKGVKGDRFQDKKKSKAGGKSLFVESLIKWIKDKKLNVKPKERLGRALAIRKNIFKYGIAPTKLIENTTNIYLERYAVSIGNGWLDEIETLFYTEFEKITKKK</sequence>
<dbReference type="EMBL" id="LR796895">
    <property type="protein sequence ID" value="CAB4173118.1"/>
    <property type="molecule type" value="Genomic_DNA"/>
</dbReference>